<dbReference type="Proteomes" id="UP000472271">
    <property type="component" value="Chromosome 7"/>
</dbReference>
<dbReference type="GO" id="GO:2000406">
    <property type="term" value="P:positive regulation of T cell migration"/>
    <property type="evidence" value="ECO:0007669"/>
    <property type="project" value="TreeGrafter"/>
</dbReference>
<keyword evidence="1" id="KW-0472">Membrane</keyword>
<reference evidence="3" key="1">
    <citation type="submission" date="2019-06" db="EMBL/GenBank/DDBJ databases">
        <authorList>
            <consortium name="Wellcome Sanger Institute Data Sharing"/>
        </authorList>
    </citation>
    <scope>NUCLEOTIDE SEQUENCE [LARGE SCALE GENOMIC DNA]</scope>
</reference>
<feature type="domain" description="TNFR-Cys" evidence="2">
    <location>
        <begin position="1"/>
        <end position="34"/>
    </location>
</feature>
<evidence type="ECO:0000256" key="1">
    <source>
        <dbReference type="SAM" id="Phobius"/>
    </source>
</evidence>
<dbReference type="SMART" id="SM00208">
    <property type="entry name" value="TNFR"/>
    <property type="match status" value="4"/>
</dbReference>
<feature type="transmembrane region" description="Helical" evidence="1">
    <location>
        <begin position="196"/>
        <end position="219"/>
    </location>
</feature>
<dbReference type="AlphaFoldDB" id="A0A672YNX9"/>
<dbReference type="InterPro" id="IPR001368">
    <property type="entry name" value="TNFR/NGFR_Cys_rich_reg"/>
</dbReference>
<dbReference type="InParanoid" id="A0A672YNX9"/>
<keyword evidence="1" id="KW-0812">Transmembrane</keyword>
<name>A0A672YNX9_9TELE</name>
<sequence>GTYMNQRNMFCVCVSGGPGLRVKKSCTKKSDTVCEPQEGFYCTDVKDHSCVRAQKHRDCEKGQYIKLKGWFILMHTDRYMFCVCVSGGPGLRVKRSCTKKSDTVCEPQEGFYCTDVKDDSCVRAQKHRDCEKGQYIKLKGTSSADTECSPCTDGTFSDGTFTQCQPHTQCESLNQTLVNPGTSSTDAECEEKGKDLLIGIIVVILSLILAGAAVFYVFCWRKNKINKGKIR</sequence>
<accession>A0A672YNX9</accession>
<dbReference type="Gene3D" id="2.10.50.10">
    <property type="entry name" value="Tumor Necrosis Factor Receptor, subunit A, domain 2"/>
    <property type="match status" value="3"/>
</dbReference>
<dbReference type="Ensembl" id="ENSSORT00005006474.1">
    <property type="protein sequence ID" value="ENSSORP00005006222.1"/>
    <property type="gene ID" value="ENSSORG00005003696.1"/>
</dbReference>
<dbReference type="GO" id="GO:0046642">
    <property type="term" value="P:negative regulation of alpha-beta T cell proliferation"/>
    <property type="evidence" value="ECO:0007669"/>
    <property type="project" value="TreeGrafter"/>
</dbReference>
<dbReference type="PANTHER" id="PTHR46838">
    <property type="entry name" value="TUMOR NECROSIS FACTOR RECEPTOR SUPERFAMILY MEMBER 14"/>
    <property type="match status" value="1"/>
</dbReference>
<feature type="domain" description="TNFR-Cys" evidence="2">
    <location>
        <begin position="151"/>
        <end position="189"/>
    </location>
</feature>
<dbReference type="Pfam" id="PF00020">
    <property type="entry name" value="TNFR_c6"/>
    <property type="match status" value="2"/>
</dbReference>
<dbReference type="GO" id="GO:0050830">
    <property type="term" value="P:defense response to Gram-positive bacterium"/>
    <property type="evidence" value="ECO:0007669"/>
    <property type="project" value="TreeGrafter"/>
</dbReference>
<evidence type="ECO:0000313" key="3">
    <source>
        <dbReference type="Ensembl" id="ENSSORP00005006222.1"/>
    </source>
</evidence>
<feature type="domain" description="TNFR-Cys" evidence="2">
    <location>
        <begin position="108"/>
        <end position="148"/>
    </location>
</feature>
<reference evidence="3" key="2">
    <citation type="submission" date="2025-08" db="UniProtKB">
        <authorList>
            <consortium name="Ensembl"/>
        </authorList>
    </citation>
    <scope>IDENTIFICATION</scope>
</reference>
<protein>
    <recommendedName>
        <fullName evidence="2">TNFR-Cys domain-containing protein</fullName>
    </recommendedName>
</protein>
<dbReference type="GO" id="GO:0050829">
    <property type="term" value="P:defense response to Gram-negative bacterium"/>
    <property type="evidence" value="ECO:0007669"/>
    <property type="project" value="TreeGrafter"/>
</dbReference>
<evidence type="ECO:0000313" key="4">
    <source>
        <dbReference type="Proteomes" id="UP000472271"/>
    </source>
</evidence>
<proteinExistence type="predicted"/>
<keyword evidence="4" id="KW-1185">Reference proteome</keyword>
<dbReference type="GO" id="GO:0002720">
    <property type="term" value="P:positive regulation of cytokine production involved in immune response"/>
    <property type="evidence" value="ECO:0007669"/>
    <property type="project" value="TreeGrafter"/>
</dbReference>
<evidence type="ECO:0000259" key="2">
    <source>
        <dbReference type="SMART" id="SM00208"/>
    </source>
</evidence>
<organism evidence="3 4">
    <name type="scientific">Sphaeramia orbicularis</name>
    <name type="common">orbiculate cardinalfish</name>
    <dbReference type="NCBI Taxonomy" id="375764"/>
    <lineage>
        <taxon>Eukaryota</taxon>
        <taxon>Metazoa</taxon>
        <taxon>Chordata</taxon>
        <taxon>Craniata</taxon>
        <taxon>Vertebrata</taxon>
        <taxon>Euteleostomi</taxon>
        <taxon>Actinopterygii</taxon>
        <taxon>Neopterygii</taxon>
        <taxon>Teleostei</taxon>
        <taxon>Neoteleostei</taxon>
        <taxon>Acanthomorphata</taxon>
        <taxon>Gobiaria</taxon>
        <taxon>Kurtiformes</taxon>
        <taxon>Apogonoidei</taxon>
        <taxon>Apogonidae</taxon>
        <taxon>Apogoninae</taxon>
        <taxon>Sphaeramia</taxon>
    </lineage>
</organism>
<dbReference type="PANTHER" id="PTHR46838:SF1">
    <property type="entry name" value="TUMOR NECROSIS FACTOR RECEPTOR SUPERFAMILY MEMBER 14"/>
    <property type="match status" value="1"/>
</dbReference>
<feature type="domain" description="TNFR-Cys" evidence="2">
    <location>
        <begin position="59"/>
        <end position="105"/>
    </location>
</feature>
<dbReference type="GO" id="GO:0009897">
    <property type="term" value="C:external side of plasma membrane"/>
    <property type="evidence" value="ECO:0007669"/>
    <property type="project" value="TreeGrafter"/>
</dbReference>
<keyword evidence="1" id="KW-1133">Transmembrane helix</keyword>
<reference evidence="3" key="3">
    <citation type="submission" date="2025-09" db="UniProtKB">
        <authorList>
            <consortium name="Ensembl"/>
        </authorList>
    </citation>
    <scope>IDENTIFICATION</scope>
</reference>
<dbReference type="SUPFAM" id="SSF57586">
    <property type="entry name" value="TNF receptor-like"/>
    <property type="match status" value="1"/>
</dbReference>